<dbReference type="PANTHER" id="PTHR16161:SF0">
    <property type="entry name" value="TRANSCRIPTIONAL PROTEIN SWT1"/>
    <property type="match status" value="1"/>
</dbReference>
<dbReference type="GO" id="GO:0005634">
    <property type="term" value="C:nucleus"/>
    <property type="evidence" value="ECO:0007669"/>
    <property type="project" value="TreeGrafter"/>
</dbReference>
<dbReference type="AlphaFoldDB" id="A0A162WQ14"/>
<feature type="region of interest" description="Disordered" evidence="1">
    <location>
        <begin position="327"/>
        <end position="356"/>
    </location>
</feature>
<proteinExistence type="predicted"/>
<dbReference type="SUPFAM" id="SSF88723">
    <property type="entry name" value="PIN domain-like"/>
    <property type="match status" value="1"/>
</dbReference>
<dbReference type="InterPro" id="IPR029060">
    <property type="entry name" value="PIN-like_dom_sf"/>
</dbReference>
<dbReference type="SMART" id="SM00670">
    <property type="entry name" value="PINc"/>
    <property type="match status" value="1"/>
</dbReference>
<sequence length="356" mass="40239">MEEFMDVDGIEFIQQVNQEIASLRAHQTNSSQFYKGDSLSTLLLNGSHSNDSSSPVQSQPLVSPTGIEQCHQVIVLDTNFLISNLGYLQSLLTKTALHPNVITLVVPWAVVRELDGLKYAKSRDKNGGATLGELARTVMRFLEKELRNKTPCLRGQKSNEIYDPKAKKALGDDSILDCCMYFMHSVSKYVTLFSNDRNLSIKAMIHGIDTLSSETRDKMNTFLVCASKGLLPALYTEQPKVPDQQTSKWEPKRKNKKKPKDGSVKTQTVSQAHELKENNSMEIDHNPPVEQFQFIDEDVDMMEDDMENTLENVDAWSEFPEPAVSETIIPSHPLNKLDTSKEDRSIWTSKYAPRQR</sequence>
<accession>A0A162WQ14</accession>
<name>A0A162WQ14_PHYB8</name>
<dbReference type="InParanoid" id="A0A162WQ14"/>
<dbReference type="GO" id="GO:0004540">
    <property type="term" value="F:RNA nuclease activity"/>
    <property type="evidence" value="ECO:0007669"/>
    <property type="project" value="UniProtKB-ARBA"/>
</dbReference>
<dbReference type="Pfam" id="PF13638">
    <property type="entry name" value="PIN_4"/>
    <property type="match status" value="1"/>
</dbReference>
<evidence type="ECO:0000256" key="1">
    <source>
        <dbReference type="SAM" id="MobiDB-lite"/>
    </source>
</evidence>
<dbReference type="InterPro" id="IPR002716">
    <property type="entry name" value="PIN_dom"/>
</dbReference>
<dbReference type="OrthoDB" id="2017974at2759"/>
<feature type="region of interest" description="Disordered" evidence="1">
    <location>
        <begin position="236"/>
        <end position="285"/>
    </location>
</feature>
<dbReference type="Proteomes" id="UP000077315">
    <property type="component" value="Unassembled WGS sequence"/>
</dbReference>
<dbReference type="EMBL" id="KV440991">
    <property type="protein sequence ID" value="OAD69545.1"/>
    <property type="molecule type" value="Genomic_DNA"/>
</dbReference>
<gene>
    <name evidence="3" type="ORF">PHYBLDRAFT_159789</name>
</gene>
<dbReference type="STRING" id="763407.A0A162WQ14"/>
<feature type="domain" description="PIN" evidence="2">
    <location>
        <begin position="72"/>
        <end position="201"/>
    </location>
</feature>
<keyword evidence="4" id="KW-1185">Reference proteome</keyword>
<dbReference type="PANTHER" id="PTHR16161">
    <property type="entry name" value="TRANSCRIPTIONAL PROTEIN SWT1"/>
    <property type="match status" value="1"/>
</dbReference>
<dbReference type="Gene3D" id="3.40.50.1010">
    <property type="entry name" value="5'-nuclease"/>
    <property type="match status" value="1"/>
</dbReference>
<dbReference type="InterPro" id="IPR052626">
    <property type="entry name" value="SWT1_Regulator"/>
</dbReference>
<evidence type="ECO:0000313" key="4">
    <source>
        <dbReference type="Proteomes" id="UP000077315"/>
    </source>
</evidence>
<dbReference type="RefSeq" id="XP_018287585.1">
    <property type="nucleotide sequence ID" value="XM_018434061.1"/>
</dbReference>
<organism evidence="3 4">
    <name type="scientific">Phycomyces blakesleeanus (strain ATCC 8743b / DSM 1359 / FGSC 10004 / NBRC 33097 / NRRL 1555)</name>
    <dbReference type="NCBI Taxonomy" id="763407"/>
    <lineage>
        <taxon>Eukaryota</taxon>
        <taxon>Fungi</taxon>
        <taxon>Fungi incertae sedis</taxon>
        <taxon>Mucoromycota</taxon>
        <taxon>Mucoromycotina</taxon>
        <taxon>Mucoromycetes</taxon>
        <taxon>Mucorales</taxon>
        <taxon>Phycomycetaceae</taxon>
        <taxon>Phycomyces</taxon>
    </lineage>
</organism>
<evidence type="ECO:0000313" key="3">
    <source>
        <dbReference type="EMBL" id="OAD69545.1"/>
    </source>
</evidence>
<feature type="compositionally biased region" description="Basic and acidic residues" evidence="1">
    <location>
        <begin position="273"/>
        <end position="285"/>
    </location>
</feature>
<dbReference type="GeneID" id="28994967"/>
<protein>
    <recommendedName>
        <fullName evidence="2">PIN domain-containing protein</fullName>
    </recommendedName>
</protein>
<dbReference type="VEuPathDB" id="FungiDB:PHYBLDRAFT_159789"/>
<dbReference type="CDD" id="cd18727">
    <property type="entry name" value="PIN_Swt1-like"/>
    <property type="match status" value="1"/>
</dbReference>
<reference evidence="4" key="1">
    <citation type="submission" date="2015-06" db="EMBL/GenBank/DDBJ databases">
        <title>Expansion of signal transduction pathways in fungi by whole-genome duplication.</title>
        <authorList>
            <consortium name="DOE Joint Genome Institute"/>
            <person name="Corrochano L.M."/>
            <person name="Kuo A."/>
            <person name="Marcet-Houben M."/>
            <person name="Polaino S."/>
            <person name="Salamov A."/>
            <person name="Villalobos J.M."/>
            <person name="Alvarez M.I."/>
            <person name="Avalos J."/>
            <person name="Benito E.P."/>
            <person name="Benoit I."/>
            <person name="Burger G."/>
            <person name="Camino L.P."/>
            <person name="Canovas D."/>
            <person name="Cerda-Olmedo E."/>
            <person name="Cheng J.-F."/>
            <person name="Dominguez A."/>
            <person name="Elias M."/>
            <person name="Eslava A.P."/>
            <person name="Glaser F."/>
            <person name="Grimwood J."/>
            <person name="Gutierrez G."/>
            <person name="Heitman J."/>
            <person name="Henrissat B."/>
            <person name="Iturriaga E.A."/>
            <person name="Lang B.F."/>
            <person name="Lavin J.L."/>
            <person name="Lee S."/>
            <person name="Li W."/>
            <person name="Lindquist E."/>
            <person name="Lopez-Garcia S."/>
            <person name="Luque E.M."/>
            <person name="Marcos A.T."/>
            <person name="Martin J."/>
            <person name="McCluskey K."/>
            <person name="Medina H.R."/>
            <person name="Miralles-Duran A."/>
            <person name="Miyazaki A."/>
            <person name="Munoz-Torres E."/>
            <person name="Oguiza J.A."/>
            <person name="Ohm R."/>
            <person name="Olmedo M."/>
            <person name="Orejas M."/>
            <person name="Ortiz-Castellanos L."/>
            <person name="Pisabarro A.G."/>
            <person name="Rodriguez-Romero J."/>
            <person name="Ruiz-Herrera J."/>
            <person name="Ruiz-Vazquez R."/>
            <person name="Sanz C."/>
            <person name="Schackwitz W."/>
            <person name="Schmutz J."/>
            <person name="Shahriari M."/>
            <person name="Shelest E."/>
            <person name="Silva-Franco F."/>
            <person name="Soanes D."/>
            <person name="Syed K."/>
            <person name="Tagua V.G."/>
            <person name="Talbot N.J."/>
            <person name="Thon M."/>
            <person name="De vries R.P."/>
            <person name="Wiebenga A."/>
            <person name="Yadav J.S."/>
            <person name="Braun E.L."/>
            <person name="Baker S."/>
            <person name="Garre V."/>
            <person name="Horwitz B."/>
            <person name="Torres-Martinez S."/>
            <person name="Idnurm A."/>
            <person name="Herrera-Estrella A."/>
            <person name="Gabaldon T."/>
            <person name="Grigoriev I.V."/>
        </authorList>
    </citation>
    <scope>NUCLEOTIDE SEQUENCE [LARGE SCALE GENOMIC DNA]</scope>
    <source>
        <strain evidence="4">NRRL 1555(-)</strain>
    </source>
</reference>
<evidence type="ECO:0000259" key="2">
    <source>
        <dbReference type="SMART" id="SM00670"/>
    </source>
</evidence>